<keyword evidence="4" id="KW-1133">Transmembrane helix</keyword>
<keyword evidence="2 3" id="KW-0064">Aspartyl protease</keyword>
<accession>A0A4V2JZG1</accession>
<dbReference type="InterPro" id="IPR001461">
    <property type="entry name" value="Aspartic_peptidase_A1"/>
</dbReference>
<keyword evidence="3" id="KW-0378">Hydrolase</keyword>
<keyword evidence="3 6" id="KW-0645">Protease</keyword>
<dbReference type="OrthoDB" id="771136at2759"/>
<dbReference type="PROSITE" id="PS51767">
    <property type="entry name" value="PEPTIDASE_A1"/>
    <property type="match status" value="1"/>
</dbReference>
<dbReference type="PRINTS" id="PR00792">
    <property type="entry name" value="PEPSIN"/>
</dbReference>
<dbReference type="AlphaFoldDB" id="A0A4V2JZG1"/>
<protein>
    <submittedName>
        <fullName evidence="6">Acid protease</fullName>
    </submittedName>
</protein>
<dbReference type="InterPro" id="IPR001969">
    <property type="entry name" value="Aspartic_peptidase_AS"/>
</dbReference>
<dbReference type="CDD" id="cd05471">
    <property type="entry name" value="pepsin_like"/>
    <property type="match status" value="1"/>
</dbReference>
<dbReference type="GO" id="GO:0004190">
    <property type="term" value="F:aspartic-type endopeptidase activity"/>
    <property type="evidence" value="ECO:0007669"/>
    <property type="project" value="UniProtKB-KW"/>
</dbReference>
<dbReference type="InterPro" id="IPR033121">
    <property type="entry name" value="PEPTIDASE_A1"/>
</dbReference>
<feature type="transmembrane region" description="Helical" evidence="4">
    <location>
        <begin position="429"/>
        <end position="452"/>
    </location>
</feature>
<dbReference type="GO" id="GO:0006508">
    <property type="term" value="P:proteolysis"/>
    <property type="evidence" value="ECO:0007669"/>
    <property type="project" value="UniProtKB-KW"/>
</dbReference>
<dbReference type="Pfam" id="PF00026">
    <property type="entry name" value="Asp"/>
    <property type="match status" value="1"/>
</dbReference>
<evidence type="ECO:0000259" key="5">
    <source>
        <dbReference type="PROSITE" id="PS51767"/>
    </source>
</evidence>
<dbReference type="PANTHER" id="PTHR47966:SF6">
    <property type="entry name" value="PEPTIDASE A1 DOMAIN-CONTAINING PROTEIN"/>
    <property type="match status" value="1"/>
</dbReference>
<evidence type="ECO:0000313" key="6">
    <source>
        <dbReference type="EMBL" id="TBU24953.1"/>
    </source>
</evidence>
<evidence type="ECO:0000256" key="2">
    <source>
        <dbReference type="ARBA" id="ARBA00022750"/>
    </source>
</evidence>
<dbReference type="SUPFAM" id="SSF50630">
    <property type="entry name" value="Acid proteases"/>
    <property type="match status" value="1"/>
</dbReference>
<reference evidence="6" key="1">
    <citation type="submission" date="2019-01" db="EMBL/GenBank/DDBJ databases">
        <title>Draft genome sequences of three monokaryotic isolates of the white-rot basidiomycete fungus Dichomitus squalens.</title>
        <authorList>
            <consortium name="DOE Joint Genome Institute"/>
            <person name="Lopez S.C."/>
            <person name="Andreopoulos B."/>
            <person name="Pangilinan J."/>
            <person name="Lipzen A."/>
            <person name="Riley R."/>
            <person name="Ahrendt S."/>
            <person name="Ng V."/>
            <person name="Barry K."/>
            <person name="Daum C."/>
            <person name="Grigoriev I.V."/>
            <person name="Hilden K.S."/>
            <person name="Makela M.R."/>
            <person name="de Vries R.P."/>
        </authorList>
    </citation>
    <scope>NUCLEOTIDE SEQUENCE [LARGE SCALE GENOMIC DNA]</scope>
    <source>
        <strain evidence="6">OM18370.1</strain>
    </source>
</reference>
<comment type="similarity">
    <text evidence="1 3">Belongs to the peptidase A1 family.</text>
</comment>
<dbReference type="Proteomes" id="UP000292957">
    <property type="component" value="Unassembled WGS sequence"/>
</dbReference>
<dbReference type="InterPro" id="IPR021109">
    <property type="entry name" value="Peptidase_aspartic_dom_sf"/>
</dbReference>
<evidence type="ECO:0000256" key="3">
    <source>
        <dbReference type="RuleBase" id="RU000454"/>
    </source>
</evidence>
<feature type="domain" description="Peptidase A1" evidence="5">
    <location>
        <begin position="15"/>
        <end position="306"/>
    </location>
</feature>
<evidence type="ECO:0000256" key="4">
    <source>
        <dbReference type="SAM" id="Phobius"/>
    </source>
</evidence>
<dbReference type="PROSITE" id="PS00141">
    <property type="entry name" value="ASP_PROTEASE"/>
    <property type="match status" value="1"/>
</dbReference>
<keyword evidence="4" id="KW-0812">Transmembrane</keyword>
<dbReference type="EMBL" id="ML143469">
    <property type="protein sequence ID" value="TBU24953.1"/>
    <property type="molecule type" value="Genomic_DNA"/>
</dbReference>
<dbReference type="Gene3D" id="2.40.70.10">
    <property type="entry name" value="Acid Proteases"/>
    <property type="match status" value="2"/>
</dbReference>
<dbReference type="PANTHER" id="PTHR47966">
    <property type="entry name" value="BETA-SITE APP-CLEAVING ENZYME, ISOFORM A-RELATED"/>
    <property type="match status" value="1"/>
</dbReference>
<dbReference type="InterPro" id="IPR034164">
    <property type="entry name" value="Pepsin-like_dom"/>
</dbReference>
<gene>
    <name evidence="6" type="ORF">BD311DRAFT_780622</name>
</gene>
<evidence type="ECO:0000256" key="1">
    <source>
        <dbReference type="ARBA" id="ARBA00007447"/>
    </source>
</evidence>
<proteinExistence type="inferred from homology"/>
<sequence>MTDLVGLDDNGNTQYMVNITLGGEEFTVVLDTGSTDLWVDVRDRNIKLTNSTNITAEEGYALGSAAGTINFAELRVGEYLVPSQAFVAVIQTEDQSVQGMLGMAFDDTSIYEALAQAWGKEAANELGRAFITNLFAQTSPFPTTSTSSSAGKRLTTRLFVFNKSIVSGVPNGKVLAVLDSGFTLPPLPAAAVNAIYSQIPGAVLYNTTSGALNGWIDPCEFAPVNVSFTFAGQEYPIHPLDLFIPWYPTLIIDNGIEKNVTVCGATYQALSLDDSFNTFDLILGDAFLRSVYVSRVSPDHARTSWVPHESPLCSFDYGDYHPTNNTNGRPFVQMISTVDMNSAQSEFTNFISELASNAPPSLPPSVFVTKQLSPLLTGGGSNSSSDGSEVYIPRCRLLGSDGNDIVSGALSTDDSTTSSGSSNGLDKKWGTVALALLGANLLVGVILLVVVLTSMRGVKGRSSGRYTSVPVRFKEPVDRDAETNPLRYSD</sequence>
<organism evidence="6">
    <name type="scientific">Dichomitus squalens</name>
    <dbReference type="NCBI Taxonomy" id="114155"/>
    <lineage>
        <taxon>Eukaryota</taxon>
        <taxon>Fungi</taxon>
        <taxon>Dikarya</taxon>
        <taxon>Basidiomycota</taxon>
        <taxon>Agaricomycotina</taxon>
        <taxon>Agaricomycetes</taxon>
        <taxon>Polyporales</taxon>
        <taxon>Polyporaceae</taxon>
        <taxon>Dichomitus</taxon>
    </lineage>
</organism>
<name>A0A4V2JZG1_9APHY</name>
<keyword evidence="4" id="KW-0472">Membrane</keyword>